<dbReference type="STRING" id="1236971.JCM9152_4425"/>
<dbReference type="EMBL" id="BAUU01000056">
    <property type="protein sequence ID" value="GAE32840.1"/>
    <property type="molecule type" value="Genomic_DNA"/>
</dbReference>
<organism evidence="1 2">
    <name type="scientific">Halalkalibacter hemicellulosilyticusJCM 9152</name>
    <dbReference type="NCBI Taxonomy" id="1236971"/>
    <lineage>
        <taxon>Bacteria</taxon>
        <taxon>Bacillati</taxon>
        <taxon>Bacillota</taxon>
        <taxon>Bacilli</taxon>
        <taxon>Bacillales</taxon>
        <taxon>Bacillaceae</taxon>
        <taxon>Halalkalibacter</taxon>
    </lineage>
</organism>
<evidence type="ECO:0000313" key="1">
    <source>
        <dbReference type="EMBL" id="GAE32840.1"/>
    </source>
</evidence>
<gene>
    <name evidence="1" type="ORF">JCM9152_4425</name>
</gene>
<protein>
    <submittedName>
        <fullName evidence="1">Uncharacterized protein</fullName>
    </submittedName>
</protein>
<evidence type="ECO:0000313" key="2">
    <source>
        <dbReference type="Proteomes" id="UP000018895"/>
    </source>
</evidence>
<name>W4QL45_9BACI</name>
<dbReference type="Gene3D" id="1.10.3290.10">
    <property type="entry name" value="Fido-like domain"/>
    <property type="match status" value="1"/>
</dbReference>
<keyword evidence="2" id="KW-1185">Reference proteome</keyword>
<sequence length="78" mass="9162">MNYSLLQKGLPPLIIKGENKIEYINILANENVEQFCQFSSEVLQREAERLESFMNMERNEIKDVELKGPIVKEDMERS</sequence>
<dbReference type="Proteomes" id="UP000018895">
    <property type="component" value="Unassembled WGS sequence"/>
</dbReference>
<comment type="caution">
    <text evidence="1">The sequence shown here is derived from an EMBL/GenBank/DDBJ whole genome shotgun (WGS) entry which is preliminary data.</text>
</comment>
<dbReference type="AlphaFoldDB" id="W4QL45"/>
<reference evidence="1" key="1">
    <citation type="journal article" date="2014" name="Genome Announc.">
        <title>Draft Genome Sequences of Three Alkaliphilic Bacillus Strains, Bacillus wakoensis JCM 9140T, Bacillus akibai JCM 9157T, and Bacillus hemicellulosilyticus JCM 9152T.</title>
        <authorList>
            <person name="Yuki M."/>
            <person name="Oshima K."/>
            <person name="Suda W."/>
            <person name="Oshida Y."/>
            <person name="Kitamura K."/>
            <person name="Iida T."/>
            <person name="Hattori M."/>
            <person name="Ohkuma M."/>
        </authorList>
    </citation>
    <scope>NUCLEOTIDE SEQUENCE [LARGE SCALE GENOMIC DNA]</scope>
    <source>
        <strain evidence="1">JCM 9152</strain>
    </source>
</reference>
<accession>W4QL45</accession>
<dbReference type="InterPro" id="IPR036597">
    <property type="entry name" value="Fido-like_dom_sf"/>
</dbReference>
<proteinExistence type="predicted"/>